<evidence type="ECO:0000256" key="3">
    <source>
        <dbReference type="ARBA" id="ARBA00022525"/>
    </source>
</evidence>
<dbReference type="InterPro" id="IPR010682">
    <property type="entry name" value="SCRL"/>
</dbReference>
<dbReference type="GeneID" id="125314423"/>
<name>A0ABM3H7J1_9MYRT</name>
<dbReference type="RefSeq" id="XP_048132569.1">
    <property type="nucleotide sequence ID" value="XM_048276612.1"/>
</dbReference>
<keyword evidence="6" id="KW-1185">Reference proteome</keyword>
<protein>
    <submittedName>
        <fullName evidence="7">Defensin-like protein 244</fullName>
    </submittedName>
</protein>
<organism evidence="6 7">
    <name type="scientific">Rhodamnia argentea</name>
    <dbReference type="NCBI Taxonomy" id="178133"/>
    <lineage>
        <taxon>Eukaryota</taxon>
        <taxon>Viridiplantae</taxon>
        <taxon>Streptophyta</taxon>
        <taxon>Embryophyta</taxon>
        <taxon>Tracheophyta</taxon>
        <taxon>Spermatophyta</taxon>
        <taxon>Magnoliopsida</taxon>
        <taxon>eudicotyledons</taxon>
        <taxon>Gunneridae</taxon>
        <taxon>Pentapetalae</taxon>
        <taxon>rosids</taxon>
        <taxon>malvids</taxon>
        <taxon>Myrtales</taxon>
        <taxon>Myrtaceae</taxon>
        <taxon>Myrtoideae</taxon>
        <taxon>Myrteae</taxon>
        <taxon>Australasian group</taxon>
        <taxon>Rhodamnia</taxon>
    </lineage>
</organism>
<dbReference type="PANTHER" id="PTHR34450">
    <property type="entry name" value="DEFENSIN-LIKE PROTEIN 245-RELATED"/>
    <property type="match status" value="1"/>
</dbReference>
<feature type="signal peptide" evidence="5">
    <location>
        <begin position="1"/>
        <end position="24"/>
    </location>
</feature>
<evidence type="ECO:0000313" key="7">
    <source>
        <dbReference type="RefSeq" id="XP_048132569.1"/>
    </source>
</evidence>
<keyword evidence="3" id="KW-0964">Secreted</keyword>
<reference evidence="7" key="1">
    <citation type="submission" date="2025-08" db="UniProtKB">
        <authorList>
            <consortium name="RefSeq"/>
        </authorList>
    </citation>
    <scope>IDENTIFICATION</scope>
    <source>
        <tissue evidence="7">Leaf</tissue>
    </source>
</reference>
<keyword evidence="4 5" id="KW-0732">Signal</keyword>
<proteinExistence type="inferred from homology"/>
<evidence type="ECO:0000313" key="6">
    <source>
        <dbReference type="Proteomes" id="UP000827889"/>
    </source>
</evidence>
<accession>A0ABM3H7J1</accession>
<evidence type="ECO:0000256" key="4">
    <source>
        <dbReference type="ARBA" id="ARBA00022729"/>
    </source>
</evidence>
<dbReference type="Proteomes" id="UP000827889">
    <property type="component" value="Chromosome 3"/>
</dbReference>
<evidence type="ECO:0000256" key="2">
    <source>
        <dbReference type="ARBA" id="ARBA00006722"/>
    </source>
</evidence>
<gene>
    <name evidence="7" type="primary">LOC125314423</name>
</gene>
<sequence>MRKSVLLSVLALVLVSNLADLSRGDLKFCRKEKTYDGACGDDGSFQCALKFLNDFGARAMPQKCICTTQRTSQQLCNCLVVCREEDVPAKPNA</sequence>
<evidence type="ECO:0000256" key="1">
    <source>
        <dbReference type="ARBA" id="ARBA00004613"/>
    </source>
</evidence>
<dbReference type="Pfam" id="PF06876">
    <property type="entry name" value="SCRL"/>
    <property type="match status" value="1"/>
</dbReference>
<dbReference type="PANTHER" id="PTHR34450:SF9">
    <property type="entry name" value="DEFENSIN-LIKE PROTEIN 242-RELATED"/>
    <property type="match status" value="1"/>
</dbReference>
<comment type="subcellular location">
    <subcellularLocation>
        <location evidence="1">Secreted</location>
    </subcellularLocation>
</comment>
<comment type="similarity">
    <text evidence="2">Belongs to the DEFL family.</text>
</comment>
<feature type="chain" id="PRO_5045197578" evidence="5">
    <location>
        <begin position="25"/>
        <end position="93"/>
    </location>
</feature>
<evidence type="ECO:0000256" key="5">
    <source>
        <dbReference type="SAM" id="SignalP"/>
    </source>
</evidence>